<evidence type="ECO:0000313" key="3">
    <source>
        <dbReference type="EMBL" id="MDQ0381494.1"/>
    </source>
</evidence>
<comment type="caution">
    <text evidence="3">The sequence shown here is derived from an EMBL/GenBank/DDBJ whole genome shotgun (WGS) entry which is preliminary data.</text>
</comment>
<keyword evidence="4" id="KW-1185">Reference proteome</keyword>
<organism evidence="3 4">
    <name type="scientific">Amycolatopsis thermophila</name>
    <dbReference type="NCBI Taxonomy" id="206084"/>
    <lineage>
        <taxon>Bacteria</taxon>
        <taxon>Bacillati</taxon>
        <taxon>Actinomycetota</taxon>
        <taxon>Actinomycetes</taxon>
        <taxon>Pseudonocardiales</taxon>
        <taxon>Pseudonocardiaceae</taxon>
        <taxon>Amycolatopsis</taxon>
    </lineage>
</organism>
<dbReference type="InterPro" id="IPR052513">
    <property type="entry name" value="Thioester_dehydratase-like"/>
</dbReference>
<feature type="domain" description="ChsH2 C-terminal OB-fold" evidence="1">
    <location>
        <begin position="53"/>
        <end position="106"/>
    </location>
</feature>
<proteinExistence type="predicted"/>
<dbReference type="Gene3D" id="6.10.30.10">
    <property type="match status" value="1"/>
</dbReference>
<dbReference type="Proteomes" id="UP001229651">
    <property type="component" value="Unassembled WGS sequence"/>
</dbReference>
<dbReference type="InterPro" id="IPR012340">
    <property type="entry name" value="NA-bd_OB-fold"/>
</dbReference>
<dbReference type="EMBL" id="JAUSUT010000001">
    <property type="protein sequence ID" value="MDQ0381494.1"/>
    <property type="molecule type" value="Genomic_DNA"/>
</dbReference>
<dbReference type="InterPro" id="IPR022002">
    <property type="entry name" value="ChsH2_Znr"/>
</dbReference>
<name>A0ABU0F1N9_9PSEU</name>
<dbReference type="SUPFAM" id="SSF50249">
    <property type="entry name" value="Nucleic acid-binding proteins"/>
    <property type="match status" value="1"/>
</dbReference>
<sequence>MTTVETVGGEWIRRDGDNVTLTITRCHACDARWFPPRDVCSHCASTDVHDEPTGDRGVVYASTVVRAGPAAYRPPYVLSYVDIDGVRVLAHGGTGEAFAPGTPVRLGIGEIGRTDAGPLMSYVITAEDGAR</sequence>
<dbReference type="Pfam" id="PF01796">
    <property type="entry name" value="OB_ChsH2_C"/>
    <property type="match status" value="1"/>
</dbReference>
<dbReference type="RefSeq" id="WP_306996191.1">
    <property type="nucleotide sequence ID" value="NZ_JAUSUT010000001.1"/>
</dbReference>
<evidence type="ECO:0000259" key="2">
    <source>
        <dbReference type="Pfam" id="PF12172"/>
    </source>
</evidence>
<dbReference type="InterPro" id="IPR002878">
    <property type="entry name" value="ChsH2_C"/>
</dbReference>
<accession>A0ABU0F1N9</accession>
<evidence type="ECO:0000313" key="4">
    <source>
        <dbReference type="Proteomes" id="UP001229651"/>
    </source>
</evidence>
<dbReference type="PANTHER" id="PTHR34075:SF5">
    <property type="entry name" value="BLR3430 PROTEIN"/>
    <property type="match status" value="1"/>
</dbReference>
<reference evidence="3 4" key="1">
    <citation type="submission" date="2023-07" db="EMBL/GenBank/DDBJ databases">
        <title>Sequencing the genomes of 1000 actinobacteria strains.</title>
        <authorList>
            <person name="Klenk H.-P."/>
        </authorList>
    </citation>
    <scope>NUCLEOTIDE SEQUENCE [LARGE SCALE GENOMIC DNA]</scope>
    <source>
        <strain evidence="3 4">DSM 45805</strain>
    </source>
</reference>
<evidence type="ECO:0000259" key="1">
    <source>
        <dbReference type="Pfam" id="PF01796"/>
    </source>
</evidence>
<dbReference type="Pfam" id="PF12172">
    <property type="entry name" value="zf-ChsH2"/>
    <property type="match status" value="1"/>
</dbReference>
<protein>
    <submittedName>
        <fullName evidence="3">OB-fold protein</fullName>
    </submittedName>
</protein>
<dbReference type="PANTHER" id="PTHR34075">
    <property type="entry name" value="BLR3430 PROTEIN"/>
    <property type="match status" value="1"/>
</dbReference>
<gene>
    <name evidence="3" type="ORF">FB470_005488</name>
</gene>
<feature type="domain" description="ChsH2 rubredoxin-like zinc ribbon" evidence="2">
    <location>
        <begin position="21"/>
        <end position="48"/>
    </location>
</feature>